<reference evidence="2" key="1">
    <citation type="journal article" date="2019" name="Int. J. Syst. Evol. Microbiol.">
        <title>The Global Catalogue of Microorganisms (GCM) 10K type strain sequencing project: providing services to taxonomists for standard genome sequencing and annotation.</title>
        <authorList>
            <consortium name="The Broad Institute Genomics Platform"/>
            <consortium name="The Broad Institute Genome Sequencing Center for Infectious Disease"/>
            <person name="Wu L."/>
            <person name="Ma J."/>
        </authorList>
    </citation>
    <scope>NUCLEOTIDE SEQUENCE [LARGE SCALE GENOMIC DNA]</scope>
    <source>
        <strain evidence="2">JCM 15089</strain>
    </source>
</reference>
<dbReference type="Proteomes" id="UP001499951">
    <property type="component" value="Unassembled WGS sequence"/>
</dbReference>
<accession>A0ABP3PAA5</accession>
<evidence type="ECO:0000313" key="2">
    <source>
        <dbReference type="Proteomes" id="UP001499951"/>
    </source>
</evidence>
<name>A0ABP3PAA5_9PROT</name>
<comment type="caution">
    <text evidence="1">The sequence shown here is derived from an EMBL/GenBank/DDBJ whole genome shotgun (WGS) entry which is preliminary data.</text>
</comment>
<organism evidence="1 2">
    <name type="scientific">Rhizomicrobium electricum</name>
    <dbReference type="NCBI Taxonomy" id="480070"/>
    <lineage>
        <taxon>Bacteria</taxon>
        <taxon>Pseudomonadati</taxon>
        <taxon>Pseudomonadota</taxon>
        <taxon>Alphaproteobacteria</taxon>
        <taxon>Micropepsales</taxon>
        <taxon>Micropepsaceae</taxon>
        <taxon>Rhizomicrobium</taxon>
    </lineage>
</organism>
<dbReference type="Pfam" id="PF05402">
    <property type="entry name" value="PqqD"/>
    <property type="match status" value="1"/>
</dbReference>
<gene>
    <name evidence="1" type="ORF">GCM10008942_09390</name>
</gene>
<sequence>MIDRSSVVACRPDVLSTLVGDEVVLLDVDSGKYFGLDSVGADVWRALASPTKIEDLLAGLMRDYEGDAAVIEKDVVDLIGRLAASGLVRVS</sequence>
<evidence type="ECO:0000313" key="1">
    <source>
        <dbReference type="EMBL" id="GAA0563078.1"/>
    </source>
</evidence>
<protein>
    <submittedName>
        <fullName evidence="1">PqqD family protein</fullName>
    </submittedName>
</protein>
<dbReference type="InterPro" id="IPR008792">
    <property type="entry name" value="PQQD"/>
</dbReference>
<keyword evidence="2" id="KW-1185">Reference proteome</keyword>
<dbReference type="InterPro" id="IPR041881">
    <property type="entry name" value="PqqD_sf"/>
</dbReference>
<dbReference type="RefSeq" id="WP_166932512.1">
    <property type="nucleotide sequence ID" value="NZ_BAAADD010000002.1"/>
</dbReference>
<dbReference type="EMBL" id="BAAADD010000002">
    <property type="protein sequence ID" value="GAA0563078.1"/>
    <property type="molecule type" value="Genomic_DNA"/>
</dbReference>
<proteinExistence type="predicted"/>
<dbReference type="Gene3D" id="1.10.10.1150">
    <property type="entry name" value="Coenzyme PQQ synthesis protein D (PqqD)"/>
    <property type="match status" value="1"/>
</dbReference>